<organism evidence="1">
    <name type="scientific">Rhizophora mucronata</name>
    <name type="common">Asiatic mangrove</name>
    <dbReference type="NCBI Taxonomy" id="61149"/>
    <lineage>
        <taxon>Eukaryota</taxon>
        <taxon>Viridiplantae</taxon>
        <taxon>Streptophyta</taxon>
        <taxon>Embryophyta</taxon>
        <taxon>Tracheophyta</taxon>
        <taxon>Spermatophyta</taxon>
        <taxon>Magnoliopsida</taxon>
        <taxon>eudicotyledons</taxon>
        <taxon>Gunneridae</taxon>
        <taxon>Pentapetalae</taxon>
        <taxon>rosids</taxon>
        <taxon>fabids</taxon>
        <taxon>Malpighiales</taxon>
        <taxon>Rhizophoraceae</taxon>
        <taxon>Rhizophora</taxon>
    </lineage>
</organism>
<sequence length="68" mass="7918">MLLQSHIHTIQVQRAQPRHIDKNATLKARIIRGKNFLNTKKRQLLRVLNALEGSIRSPLIKSFPMQLH</sequence>
<dbReference type="EMBL" id="GGEC01092845">
    <property type="protein sequence ID" value="MBX73329.1"/>
    <property type="molecule type" value="Transcribed_RNA"/>
</dbReference>
<name>A0A2P2R230_RHIMU</name>
<protein>
    <submittedName>
        <fullName evidence="1">Uncharacterized protein</fullName>
    </submittedName>
</protein>
<proteinExistence type="predicted"/>
<dbReference type="AlphaFoldDB" id="A0A2P2R230"/>
<evidence type="ECO:0000313" key="1">
    <source>
        <dbReference type="EMBL" id="MBX73329.1"/>
    </source>
</evidence>
<reference evidence="1" key="1">
    <citation type="submission" date="2018-02" db="EMBL/GenBank/DDBJ databases">
        <title>Rhizophora mucronata_Transcriptome.</title>
        <authorList>
            <person name="Meera S.P."/>
            <person name="Sreeshan A."/>
            <person name="Augustine A."/>
        </authorList>
    </citation>
    <scope>NUCLEOTIDE SEQUENCE</scope>
    <source>
        <tissue evidence="1">Leaf</tissue>
    </source>
</reference>
<accession>A0A2P2R230</accession>